<dbReference type="Pfam" id="PF02458">
    <property type="entry name" value="Transferase"/>
    <property type="match status" value="1"/>
</dbReference>
<dbReference type="Gene3D" id="3.30.559.10">
    <property type="entry name" value="Chloramphenicol acetyltransferase-like domain"/>
    <property type="match status" value="2"/>
</dbReference>
<dbReference type="EMBL" id="MVGT01002701">
    <property type="protein sequence ID" value="OVA06855.1"/>
    <property type="molecule type" value="Genomic_DNA"/>
</dbReference>
<keyword evidence="3" id="KW-1185">Reference proteome</keyword>
<dbReference type="OrthoDB" id="1862401at2759"/>
<dbReference type="InParanoid" id="A0A200Q8U2"/>
<dbReference type="STRING" id="56857.A0A200Q8U2"/>
<dbReference type="PANTHER" id="PTHR31642:SF217">
    <property type="entry name" value="OMEGA-HYDROXYPALMITATE O-FERULOYL TRANSFERASE-LIKE ISOFORM X1"/>
    <property type="match status" value="1"/>
</dbReference>
<proteinExistence type="inferred from homology"/>
<comment type="similarity">
    <text evidence="1">Belongs to the plant acyltransferase family.</text>
</comment>
<evidence type="ECO:0000256" key="1">
    <source>
        <dbReference type="ARBA" id="ARBA00009861"/>
    </source>
</evidence>
<accession>A0A200Q8U2</accession>
<name>A0A200Q8U2_MACCD</name>
<organism evidence="2 3">
    <name type="scientific">Macleaya cordata</name>
    <name type="common">Five-seeded plume-poppy</name>
    <name type="synonym">Bocconia cordata</name>
    <dbReference type="NCBI Taxonomy" id="56857"/>
    <lineage>
        <taxon>Eukaryota</taxon>
        <taxon>Viridiplantae</taxon>
        <taxon>Streptophyta</taxon>
        <taxon>Embryophyta</taxon>
        <taxon>Tracheophyta</taxon>
        <taxon>Spermatophyta</taxon>
        <taxon>Magnoliopsida</taxon>
        <taxon>Ranunculales</taxon>
        <taxon>Papaveraceae</taxon>
        <taxon>Papaveroideae</taxon>
        <taxon>Macleaya</taxon>
    </lineage>
</organism>
<dbReference type="GO" id="GO:0016747">
    <property type="term" value="F:acyltransferase activity, transferring groups other than amino-acyl groups"/>
    <property type="evidence" value="ECO:0007669"/>
    <property type="project" value="TreeGrafter"/>
</dbReference>
<sequence>MEDVKLIEKLVVVAETPTIRRRLFLSNIDLTLVTYLETVSFIEKTSNDIDFTDICRSLYRALSRLLVSYDFLAGRADQGENERFEIDCNGAGIVVVAATTSSELSQLGELRGPKPEFKKLVSFLHDEEWTDLELKEKPLLLLQLTRFQCGGLALASLSNHCTLDGVAIRDFIANLASLTRGEDLIIHPNSDRTIFKARNPPRITHPHFEYSRPELSDISFSIRGSTSTTLLIKQPCLLKTTTTTTKLIYLSSDWISNLKTLALKDDELLNCTTFHVLAAKLWKAISIATQLPDECISTVLFPVDIRRKIVPCAPEGFAGNGIIPGFARSNVNRIKTEKFSTLVEEVQKGVERVDDEYVRSGIDWLEVNRGVPCRDNSFSVVVWSRLGLEGEDFGWGRIKFVVPIEVKPGLVFVLPGDKGDQGGINICLELPSAQMEEFYKLMMED</sequence>
<dbReference type="OMA" id="KGAPCME"/>
<reference evidence="2 3" key="1">
    <citation type="journal article" date="2017" name="Mol. Plant">
        <title>The Genome of Medicinal Plant Macleaya cordata Provides New Insights into Benzylisoquinoline Alkaloids Metabolism.</title>
        <authorList>
            <person name="Liu X."/>
            <person name="Liu Y."/>
            <person name="Huang P."/>
            <person name="Ma Y."/>
            <person name="Qing Z."/>
            <person name="Tang Q."/>
            <person name="Cao H."/>
            <person name="Cheng P."/>
            <person name="Zheng Y."/>
            <person name="Yuan Z."/>
            <person name="Zhou Y."/>
            <person name="Liu J."/>
            <person name="Tang Z."/>
            <person name="Zhuo Y."/>
            <person name="Zhang Y."/>
            <person name="Yu L."/>
            <person name="Huang J."/>
            <person name="Yang P."/>
            <person name="Peng Q."/>
            <person name="Zhang J."/>
            <person name="Jiang W."/>
            <person name="Zhang Z."/>
            <person name="Lin K."/>
            <person name="Ro D.K."/>
            <person name="Chen X."/>
            <person name="Xiong X."/>
            <person name="Shang Y."/>
            <person name="Huang S."/>
            <person name="Zeng J."/>
        </authorList>
    </citation>
    <scope>NUCLEOTIDE SEQUENCE [LARGE SCALE GENOMIC DNA]</scope>
    <source>
        <strain evidence="3">cv. BLH2017</strain>
        <tissue evidence="2">Root</tissue>
    </source>
</reference>
<comment type="caution">
    <text evidence="2">The sequence shown here is derived from an EMBL/GenBank/DDBJ whole genome shotgun (WGS) entry which is preliminary data.</text>
</comment>
<keyword evidence="2" id="KW-0808">Transferase</keyword>
<gene>
    <name evidence="2" type="ORF">BVC80_495g13</name>
</gene>
<dbReference type="InterPro" id="IPR023213">
    <property type="entry name" value="CAT-like_dom_sf"/>
</dbReference>
<dbReference type="InterPro" id="IPR050317">
    <property type="entry name" value="Plant_Fungal_Acyltransferase"/>
</dbReference>
<evidence type="ECO:0000313" key="2">
    <source>
        <dbReference type="EMBL" id="OVA06855.1"/>
    </source>
</evidence>
<evidence type="ECO:0000313" key="3">
    <source>
        <dbReference type="Proteomes" id="UP000195402"/>
    </source>
</evidence>
<dbReference type="PANTHER" id="PTHR31642">
    <property type="entry name" value="TRICHOTHECENE 3-O-ACETYLTRANSFERASE"/>
    <property type="match status" value="1"/>
</dbReference>
<protein>
    <submittedName>
        <fullName evidence="2">Transferase</fullName>
    </submittedName>
</protein>
<dbReference type="AlphaFoldDB" id="A0A200Q8U2"/>
<dbReference type="Proteomes" id="UP000195402">
    <property type="component" value="Unassembled WGS sequence"/>
</dbReference>